<protein>
    <submittedName>
        <fullName evidence="2">Class C beta-lactamase-related serine hydrolase</fullName>
    </submittedName>
</protein>
<evidence type="ECO:0000313" key="3">
    <source>
        <dbReference type="Proteomes" id="UP000274358"/>
    </source>
</evidence>
<dbReference type="InterPro" id="IPR001466">
    <property type="entry name" value="Beta-lactam-related"/>
</dbReference>
<accession>A0A3S0PJR8</accession>
<dbReference type="PANTHER" id="PTHR43283">
    <property type="entry name" value="BETA-LACTAMASE-RELATED"/>
    <property type="match status" value="1"/>
</dbReference>
<reference evidence="2 3" key="1">
    <citation type="submission" date="2018-12" db="EMBL/GenBank/DDBJ databases">
        <title>Dyella dinghuensis sp. nov. DHOA06 and Dyella choica sp. nov. 4M-K27, isolated from forest soil.</title>
        <authorList>
            <person name="Qiu L.-H."/>
            <person name="Gao Z.-H."/>
        </authorList>
    </citation>
    <scope>NUCLEOTIDE SEQUENCE [LARGE SCALE GENOMIC DNA]</scope>
    <source>
        <strain evidence="2 3">4M-K27</strain>
    </source>
</reference>
<dbReference type="EMBL" id="RYYV01000004">
    <property type="protein sequence ID" value="RUL77626.1"/>
    <property type="molecule type" value="Genomic_DNA"/>
</dbReference>
<evidence type="ECO:0000259" key="1">
    <source>
        <dbReference type="Pfam" id="PF00144"/>
    </source>
</evidence>
<feature type="domain" description="Beta-lactamase-related" evidence="1">
    <location>
        <begin position="152"/>
        <end position="437"/>
    </location>
</feature>
<dbReference type="InterPro" id="IPR012338">
    <property type="entry name" value="Beta-lactam/transpept-like"/>
</dbReference>
<proteinExistence type="predicted"/>
<dbReference type="PANTHER" id="PTHR43283:SF7">
    <property type="entry name" value="BETA-LACTAMASE-RELATED DOMAIN-CONTAINING PROTEIN"/>
    <property type="match status" value="1"/>
</dbReference>
<keyword evidence="2" id="KW-0378">Hydrolase</keyword>
<dbReference type="Gene3D" id="3.40.710.10">
    <property type="entry name" value="DD-peptidase/beta-lactamase superfamily"/>
    <property type="match status" value="1"/>
</dbReference>
<dbReference type="AlphaFoldDB" id="A0A3S0PJR8"/>
<comment type="caution">
    <text evidence="2">The sequence shown here is derived from an EMBL/GenBank/DDBJ whole genome shotgun (WGS) entry which is preliminary data.</text>
</comment>
<organism evidence="2 3">
    <name type="scientific">Dyella choica</name>
    <dbReference type="NCBI Taxonomy" id="1927959"/>
    <lineage>
        <taxon>Bacteria</taxon>
        <taxon>Pseudomonadati</taxon>
        <taxon>Pseudomonadota</taxon>
        <taxon>Gammaproteobacteria</taxon>
        <taxon>Lysobacterales</taxon>
        <taxon>Rhodanobacteraceae</taxon>
        <taxon>Dyella</taxon>
    </lineage>
</organism>
<dbReference type="OrthoDB" id="6963107at2"/>
<gene>
    <name evidence="2" type="ORF">EKH80_07055</name>
</gene>
<evidence type="ECO:0000313" key="2">
    <source>
        <dbReference type="EMBL" id="RUL77626.1"/>
    </source>
</evidence>
<dbReference type="RefSeq" id="WP_126684021.1">
    <property type="nucleotide sequence ID" value="NZ_RYYV01000004.1"/>
</dbReference>
<dbReference type="GO" id="GO:0016787">
    <property type="term" value="F:hydrolase activity"/>
    <property type="evidence" value="ECO:0007669"/>
    <property type="project" value="UniProtKB-KW"/>
</dbReference>
<dbReference type="InterPro" id="IPR050789">
    <property type="entry name" value="Diverse_Enzym_Activities"/>
</dbReference>
<name>A0A3S0PJR8_9GAMM</name>
<dbReference type="Pfam" id="PF00144">
    <property type="entry name" value="Beta-lactamase"/>
    <property type="match status" value="1"/>
</dbReference>
<sequence length="465" mass="49817">MRFVRYIPLGLLVLLLIATAFVGFKREALRVAAASVSQSVCAAAFVSHVDPDRVYAEEQRPQMSGIAWAVRYTVDRSRRDVHSSVLGLVHARSAYRDGLGCTLAYGDDPAPEAAVAHEQTQPDAFGHEVVAPADPALRAALERAFAEPDPAHPRLTKAVVVLHDGHLVAERYAPGYGPETAIWGHSITKSVMQALVGVLVRQGRLRLDQAAPIAAWASPADPHRVITVDQLLRMDSGLPFDETDGPVSPTTHMWFREADTAAYAARMPLAHAPGTTWGYSNLSYALLSKLIGDASGDTAASTEKFVREALFEPLGMHHSVIETDASGSLLGSGFMYGSARDFARFGQLYLDDGVVAGQRILPEGWAAYAHSQTLDTGYGAGFWTNLVNHGSVPVWDAPWGMPQLPKDMFYARGAFGQYVIIVPSEHLVVVRMGLSVQGGGTGIGDATAAIIAALHHATPAGIALR</sequence>
<dbReference type="Proteomes" id="UP000274358">
    <property type="component" value="Unassembled WGS sequence"/>
</dbReference>
<dbReference type="SUPFAM" id="SSF56601">
    <property type="entry name" value="beta-lactamase/transpeptidase-like"/>
    <property type="match status" value="1"/>
</dbReference>
<keyword evidence="3" id="KW-1185">Reference proteome</keyword>